<dbReference type="GO" id="GO:0016491">
    <property type="term" value="F:oxidoreductase activity"/>
    <property type="evidence" value="ECO:0007669"/>
    <property type="project" value="InterPro"/>
</dbReference>
<keyword evidence="1" id="KW-0285">Flavoprotein</keyword>
<evidence type="ECO:0000256" key="2">
    <source>
        <dbReference type="ARBA" id="ARBA00022827"/>
    </source>
</evidence>
<dbReference type="PANTHER" id="PTHR32448">
    <property type="entry name" value="OS08G0158400 PROTEIN"/>
    <property type="match status" value="1"/>
</dbReference>
<protein>
    <recommendedName>
        <fullName evidence="3">Berberine/berberine-like domain-containing protein</fullName>
    </recommendedName>
</protein>
<sequence length="78" mass="9252">MLHTYMTRFVSKSPREAYFNYRDLDLGINHNGHDSYLEGAAYGVKYFKHNFKRLVHIKTKIDPDNFFRNEQSIPTLPS</sequence>
<dbReference type="GO" id="GO:0050660">
    <property type="term" value="F:flavin adenine dinucleotide binding"/>
    <property type="evidence" value="ECO:0007669"/>
    <property type="project" value="InterPro"/>
</dbReference>
<reference evidence="5" key="1">
    <citation type="journal article" date="2020" name="Nat. Commun.">
        <title>Genome assembly of wild tea tree DASZ reveals pedigree and selection history of tea varieties.</title>
        <authorList>
            <person name="Zhang W."/>
            <person name="Zhang Y."/>
            <person name="Qiu H."/>
            <person name="Guo Y."/>
            <person name="Wan H."/>
            <person name="Zhang X."/>
            <person name="Scossa F."/>
            <person name="Alseekh S."/>
            <person name="Zhang Q."/>
            <person name="Wang P."/>
            <person name="Xu L."/>
            <person name="Schmidt M.H."/>
            <person name="Jia X."/>
            <person name="Li D."/>
            <person name="Zhu A."/>
            <person name="Guo F."/>
            <person name="Chen W."/>
            <person name="Ni D."/>
            <person name="Usadel B."/>
            <person name="Fernie A.R."/>
            <person name="Wen W."/>
        </authorList>
    </citation>
    <scope>NUCLEOTIDE SEQUENCE [LARGE SCALE GENOMIC DNA]</scope>
    <source>
        <strain evidence="5">cv. G240</strain>
    </source>
</reference>
<dbReference type="Gene3D" id="3.30.465.10">
    <property type="match status" value="1"/>
</dbReference>
<dbReference type="AlphaFoldDB" id="A0A7J7GV98"/>
<dbReference type="InterPro" id="IPR016169">
    <property type="entry name" value="FAD-bd_PCMH_sub2"/>
</dbReference>
<organism evidence="4 5">
    <name type="scientific">Camellia sinensis</name>
    <name type="common">Tea plant</name>
    <name type="synonym">Thea sinensis</name>
    <dbReference type="NCBI Taxonomy" id="4442"/>
    <lineage>
        <taxon>Eukaryota</taxon>
        <taxon>Viridiplantae</taxon>
        <taxon>Streptophyta</taxon>
        <taxon>Embryophyta</taxon>
        <taxon>Tracheophyta</taxon>
        <taxon>Spermatophyta</taxon>
        <taxon>Magnoliopsida</taxon>
        <taxon>eudicotyledons</taxon>
        <taxon>Gunneridae</taxon>
        <taxon>Pentapetalae</taxon>
        <taxon>asterids</taxon>
        <taxon>Ericales</taxon>
        <taxon>Theaceae</taxon>
        <taxon>Camellia</taxon>
    </lineage>
</organism>
<proteinExistence type="predicted"/>
<feature type="domain" description="Berberine/berberine-like" evidence="3">
    <location>
        <begin position="17"/>
        <end position="74"/>
    </location>
</feature>
<dbReference type="Proteomes" id="UP000593564">
    <property type="component" value="Unassembled WGS sequence"/>
</dbReference>
<evidence type="ECO:0000259" key="3">
    <source>
        <dbReference type="Pfam" id="PF08031"/>
    </source>
</evidence>
<keyword evidence="5" id="KW-1185">Reference proteome</keyword>
<reference evidence="4 5" key="2">
    <citation type="submission" date="2020-07" db="EMBL/GenBank/DDBJ databases">
        <title>Genome assembly of wild tea tree DASZ reveals pedigree and selection history of tea varieties.</title>
        <authorList>
            <person name="Zhang W."/>
        </authorList>
    </citation>
    <scope>NUCLEOTIDE SEQUENCE [LARGE SCALE GENOMIC DNA]</scope>
    <source>
        <strain evidence="5">cv. G240</strain>
        <tissue evidence="4">Leaf</tissue>
    </source>
</reference>
<dbReference type="Pfam" id="PF08031">
    <property type="entry name" value="BBE"/>
    <property type="match status" value="1"/>
</dbReference>
<name>A0A7J7GV98_CAMSI</name>
<evidence type="ECO:0000313" key="5">
    <source>
        <dbReference type="Proteomes" id="UP000593564"/>
    </source>
</evidence>
<evidence type="ECO:0000256" key="1">
    <source>
        <dbReference type="ARBA" id="ARBA00022630"/>
    </source>
</evidence>
<keyword evidence="2" id="KW-0274">FAD</keyword>
<dbReference type="InterPro" id="IPR012951">
    <property type="entry name" value="BBE"/>
</dbReference>
<dbReference type="EMBL" id="JACBKZ010000008">
    <property type="protein sequence ID" value="KAF5944115.1"/>
    <property type="molecule type" value="Genomic_DNA"/>
</dbReference>
<comment type="caution">
    <text evidence="4">The sequence shown here is derived from an EMBL/GenBank/DDBJ whole genome shotgun (WGS) entry which is preliminary data.</text>
</comment>
<accession>A0A7J7GV98</accession>
<evidence type="ECO:0000313" key="4">
    <source>
        <dbReference type="EMBL" id="KAF5944115.1"/>
    </source>
</evidence>
<gene>
    <name evidence="4" type="ORF">HYC85_018192</name>
</gene>